<proteinExistence type="predicted"/>
<comment type="caution">
    <text evidence="1">The sequence shown here is derived from an EMBL/GenBank/DDBJ whole genome shotgun (WGS) entry which is preliminary data.</text>
</comment>
<reference evidence="1" key="1">
    <citation type="submission" date="2021-01" db="EMBL/GenBank/DDBJ databases">
        <authorList>
            <person name="Sun Q."/>
        </authorList>
    </citation>
    <scope>NUCLEOTIDE SEQUENCE</scope>
    <source>
        <strain evidence="1">YIM B02566</strain>
    </source>
</reference>
<name>A0ACC5R3T3_9HYPH</name>
<protein>
    <submittedName>
        <fullName evidence="1">Sigma-70 family RNA polymerase sigma factor</fullName>
    </submittedName>
</protein>
<dbReference type="EMBL" id="JAENHL010000007">
    <property type="protein sequence ID" value="MBK1867335.1"/>
    <property type="molecule type" value="Genomic_DNA"/>
</dbReference>
<gene>
    <name evidence="1" type="ORF">JHL16_13345</name>
</gene>
<organism evidence="1 2">
    <name type="scientific">Taklimakanibacter albus</name>
    <dbReference type="NCBI Taxonomy" id="2800327"/>
    <lineage>
        <taxon>Bacteria</taxon>
        <taxon>Pseudomonadati</taxon>
        <taxon>Pseudomonadota</taxon>
        <taxon>Alphaproteobacteria</taxon>
        <taxon>Hyphomicrobiales</taxon>
        <taxon>Aestuariivirgaceae</taxon>
        <taxon>Taklimakanibacter</taxon>
    </lineage>
</organism>
<dbReference type="Proteomes" id="UP000616151">
    <property type="component" value="Unassembled WGS sequence"/>
</dbReference>
<evidence type="ECO:0000313" key="2">
    <source>
        <dbReference type="Proteomes" id="UP000616151"/>
    </source>
</evidence>
<keyword evidence="2" id="KW-1185">Reference proteome</keyword>
<evidence type="ECO:0000313" key="1">
    <source>
        <dbReference type="EMBL" id="MBK1867335.1"/>
    </source>
</evidence>
<sequence>MTIVLTFMPFAVGIMDNDLRQLLAQVARGDRTAFAKLYDVVSGRLFGIIGRILPRAELAEDALQETFMRIWQRASSYDETIASPMAWMATIARNQAIDLKRRSAERLAALASELDETLADESPDPESLAGQAGDLRRLGECMQGLPNERQQLVLLAYRQGFTREELAERFKRPVTTIKTLLRRSLIALKECLDGAR</sequence>
<accession>A0ACC5R3T3</accession>